<dbReference type="PRINTS" id="PR00344">
    <property type="entry name" value="BCTRLSENSOR"/>
</dbReference>
<accession>A0ABU5SNL0</accession>
<dbReference type="InterPro" id="IPR036097">
    <property type="entry name" value="HisK_dim/P_sf"/>
</dbReference>
<dbReference type="PANTHER" id="PTHR43047:SF72">
    <property type="entry name" value="OSMOSENSING HISTIDINE PROTEIN KINASE SLN1"/>
    <property type="match status" value="1"/>
</dbReference>
<dbReference type="SMART" id="SM00388">
    <property type="entry name" value="HisKA"/>
    <property type="match status" value="1"/>
</dbReference>
<evidence type="ECO:0000256" key="7">
    <source>
        <dbReference type="SAM" id="SignalP"/>
    </source>
</evidence>
<dbReference type="EMBL" id="JAYGIM010000016">
    <property type="protein sequence ID" value="MEA5428891.1"/>
    <property type="molecule type" value="Genomic_DNA"/>
</dbReference>
<dbReference type="EC" id="2.7.13.3" evidence="2"/>
<dbReference type="SMART" id="SM00387">
    <property type="entry name" value="HATPase_c"/>
    <property type="match status" value="1"/>
</dbReference>
<proteinExistence type="predicted"/>
<dbReference type="SUPFAM" id="SSF47384">
    <property type="entry name" value="Homodimeric domain of signal transducing histidine kinase"/>
    <property type="match status" value="1"/>
</dbReference>
<dbReference type="CDD" id="cd00082">
    <property type="entry name" value="HisKA"/>
    <property type="match status" value="1"/>
</dbReference>
<feature type="domain" description="Histidine kinase" evidence="8">
    <location>
        <begin position="415"/>
        <end position="628"/>
    </location>
</feature>
<evidence type="ECO:0000313" key="9">
    <source>
        <dbReference type="EMBL" id="MEA5428891.1"/>
    </source>
</evidence>
<keyword evidence="10" id="KW-1185">Reference proteome</keyword>
<keyword evidence="7" id="KW-0732">Signal</keyword>
<dbReference type="InterPro" id="IPR011990">
    <property type="entry name" value="TPR-like_helical_dom_sf"/>
</dbReference>
<dbReference type="Pfam" id="PF02518">
    <property type="entry name" value="HATPase_c"/>
    <property type="match status" value="1"/>
</dbReference>
<reference evidence="9 10" key="1">
    <citation type="submission" date="2023-12" db="EMBL/GenBank/DDBJ databases">
        <title>Novel species of the genus Arcicella isolated from rivers.</title>
        <authorList>
            <person name="Lu H."/>
        </authorList>
    </citation>
    <scope>NUCLEOTIDE SEQUENCE [LARGE SCALE GENOMIC DNA]</scope>
    <source>
        <strain evidence="9 10">DC25W</strain>
    </source>
</reference>
<dbReference type="InterPro" id="IPR036890">
    <property type="entry name" value="HATPase_C_sf"/>
</dbReference>
<dbReference type="CDD" id="cd00075">
    <property type="entry name" value="HATPase"/>
    <property type="match status" value="1"/>
</dbReference>
<feature type="transmembrane region" description="Helical" evidence="6">
    <location>
        <begin position="356"/>
        <end position="375"/>
    </location>
</feature>
<dbReference type="SUPFAM" id="SSF48452">
    <property type="entry name" value="TPR-like"/>
    <property type="match status" value="1"/>
</dbReference>
<dbReference type="Gene3D" id="1.25.40.10">
    <property type="entry name" value="Tetratricopeptide repeat domain"/>
    <property type="match status" value="1"/>
</dbReference>
<dbReference type="GO" id="GO:0016301">
    <property type="term" value="F:kinase activity"/>
    <property type="evidence" value="ECO:0007669"/>
    <property type="project" value="UniProtKB-KW"/>
</dbReference>
<dbReference type="SUPFAM" id="SSF55874">
    <property type="entry name" value="ATPase domain of HSP90 chaperone/DNA topoisomerase II/histidine kinase"/>
    <property type="match status" value="1"/>
</dbReference>
<evidence type="ECO:0000259" key="8">
    <source>
        <dbReference type="PROSITE" id="PS50109"/>
    </source>
</evidence>
<keyword evidence="6" id="KW-0812">Transmembrane</keyword>
<comment type="caution">
    <text evidence="9">The sequence shown here is derived from an EMBL/GenBank/DDBJ whole genome shotgun (WGS) entry which is preliminary data.</text>
</comment>
<dbReference type="Gene3D" id="1.10.287.130">
    <property type="match status" value="1"/>
</dbReference>
<feature type="chain" id="PRO_5045686767" description="histidine kinase" evidence="7">
    <location>
        <begin position="29"/>
        <end position="628"/>
    </location>
</feature>
<evidence type="ECO:0000256" key="3">
    <source>
        <dbReference type="ARBA" id="ARBA00022553"/>
    </source>
</evidence>
<keyword evidence="5 9" id="KW-0418">Kinase</keyword>
<sequence length="628" mass="72129">MLLKYFFKLKTIVTLFVLAFSISQLCHGQSNELQKLQKSLPTIQDSLVYVNTLNRIATLLYEINIDSTFYYTKQASEVANRLKYAKGQADVLNNLGIVYFIKGNIQLGLRYFNEGNIQYKRLRDSANVVQTLMNIAILYEVMGREKKSSINYNLALELGKKLRRDSIFSLVIYNYLIKSPPHKFSKDSLNYYLQKGRNIAEKYKDKRILLAYDQLAADNYIKNNQFDKGMALLKQANENALKNNLSNVSVIILTDMGDQMYQRDKLTAIQYYKQGLSIAIPKGYLVESEGLTRKLASIYAELKDYYNAYLFSKQYQTINDKIDEQENLFGIDYQDFAAKEQQLESSNLLAKYQSRLLILAILITVMAIVMIIILWRSWKSTQKSREALRLQFQHAEVTMRDLETMNKNYARLIKIVAHDLRNPIGAVGAMASMLAEKEMDEDDSELIELIQTSINNSLNLINDLLKTDFEQKHDIHKEETSFDTLLTECVQLLRFKAKDKNQQLILNTDTNIKMNIDREKISRVINNLVVNAIKFSPVGTNIYINTQASNHKIITTVKDAGIGIPLKMQDKVFDPFTSAKRQGTDGEQPFGLGLYISKQIIEAHHGKIWLKSEPDKGTEFFVELPSVN</sequence>
<evidence type="ECO:0000256" key="6">
    <source>
        <dbReference type="SAM" id="Phobius"/>
    </source>
</evidence>
<dbReference type="PROSITE" id="PS50109">
    <property type="entry name" value="HIS_KIN"/>
    <property type="match status" value="1"/>
</dbReference>
<dbReference type="Gene3D" id="3.30.565.10">
    <property type="entry name" value="Histidine kinase-like ATPase, C-terminal domain"/>
    <property type="match status" value="1"/>
</dbReference>
<dbReference type="PANTHER" id="PTHR43047">
    <property type="entry name" value="TWO-COMPONENT HISTIDINE PROTEIN KINASE"/>
    <property type="match status" value="1"/>
</dbReference>
<dbReference type="InterPro" id="IPR004358">
    <property type="entry name" value="Sig_transdc_His_kin-like_C"/>
</dbReference>
<evidence type="ECO:0000256" key="5">
    <source>
        <dbReference type="ARBA" id="ARBA00022777"/>
    </source>
</evidence>
<organism evidence="9 10">
    <name type="scientific">Arcicella lustrica</name>
    <dbReference type="NCBI Taxonomy" id="2984196"/>
    <lineage>
        <taxon>Bacteria</taxon>
        <taxon>Pseudomonadati</taxon>
        <taxon>Bacteroidota</taxon>
        <taxon>Cytophagia</taxon>
        <taxon>Cytophagales</taxon>
        <taxon>Flectobacillaceae</taxon>
        <taxon>Arcicella</taxon>
    </lineage>
</organism>
<dbReference type="InterPro" id="IPR005467">
    <property type="entry name" value="His_kinase_dom"/>
</dbReference>
<keyword evidence="4" id="KW-0808">Transferase</keyword>
<dbReference type="RefSeq" id="WP_323689021.1">
    <property type="nucleotide sequence ID" value="NZ_JAYGIM010000016.1"/>
</dbReference>
<evidence type="ECO:0000256" key="1">
    <source>
        <dbReference type="ARBA" id="ARBA00000085"/>
    </source>
</evidence>
<dbReference type="InterPro" id="IPR003661">
    <property type="entry name" value="HisK_dim/P_dom"/>
</dbReference>
<keyword evidence="6" id="KW-1133">Transmembrane helix</keyword>
<dbReference type="Pfam" id="PF00512">
    <property type="entry name" value="HisKA"/>
    <property type="match status" value="1"/>
</dbReference>
<name>A0ABU5SNL0_9BACT</name>
<feature type="signal peptide" evidence="7">
    <location>
        <begin position="1"/>
        <end position="28"/>
    </location>
</feature>
<dbReference type="Proteomes" id="UP001302222">
    <property type="component" value="Unassembled WGS sequence"/>
</dbReference>
<dbReference type="InterPro" id="IPR003594">
    <property type="entry name" value="HATPase_dom"/>
</dbReference>
<protein>
    <recommendedName>
        <fullName evidence="2">histidine kinase</fullName>
        <ecNumber evidence="2">2.7.13.3</ecNumber>
    </recommendedName>
</protein>
<evidence type="ECO:0000256" key="4">
    <source>
        <dbReference type="ARBA" id="ARBA00022679"/>
    </source>
</evidence>
<evidence type="ECO:0000256" key="2">
    <source>
        <dbReference type="ARBA" id="ARBA00012438"/>
    </source>
</evidence>
<keyword evidence="6" id="KW-0472">Membrane</keyword>
<comment type="catalytic activity">
    <reaction evidence="1">
        <text>ATP + protein L-histidine = ADP + protein N-phospho-L-histidine.</text>
        <dbReference type="EC" id="2.7.13.3"/>
    </reaction>
</comment>
<keyword evidence="3" id="KW-0597">Phosphoprotein</keyword>
<evidence type="ECO:0000313" key="10">
    <source>
        <dbReference type="Proteomes" id="UP001302222"/>
    </source>
</evidence>
<gene>
    <name evidence="9" type="ORF">VB798_20035</name>
</gene>